<keyword evidence="8 10" id="KW-0456">Lyase</keyword>
<keyword evidence="10" id="KW-0963">Cytoplasm</keyword>
<dbReference type="GO" id="GO:0006094">
    <property type="term" value="P:gluconeogenesis"/>
    <property type="evidence" value="ECO:0007669"/>
    <property type="project" value="UniProtKB-UniRule"/>
</dbReference>
<feature type="binding site" evidence="10">
    <location>
        <position position="193"/>
    </location>
    <ligand>
        <name>Mn(2+)</name>
        <dbReference type="ChEBI" id="CHEBI:29035"/>
    </ligand>
</feature>
<keyword evidence="5 10" id="KW-0547">Nucleotide-binding</keyword>
<dbReference type="RefSeq" id="WP_174582857.1">
    <property type="nucleotide sequence ID" value="NZ_CAJNOB010000005.1"/>
</dbReference>
<dbReference type="EC" id="4.1.1.49" evidence="3 10"/>
<comment type="cofactor">
    <cofactor evidence="10">
        <name>Mn(2+)</name>
        <dbReference type="ChEBI" id="CHEBI:29035"/>
    </cofactor>
    <text evidence="10">Binds 1 Mn(2+) ion per subunit.</text>
</comment>
<proteinExistence type="inferred from homology"/>
<dbReference type="PANTHER" id="PTHR30031:SF0">
    <property type="entry name" value="PHOSPHOENOLPYRUVATE CARBOXYKINASE (ATP)"/>
    <property type="match status" value="1"/>
</dbReference>
<feature type="binding site" evidence="10">
    <location>
        <position position="193"/>
    </location>
    <ligand>
        <name>substrate</name>
    </ligand>
</feature>
<dbReference type="PIRSF" id="PIRSF006294">
    <property type="entry name" value="PEP_crbxkin"/>
    <property type="match status" value="1"/>
</dbReference>
<evidence type="ECO:0000313" key="12">
    <source>
        <dbReference type="Proteomes" id="UP000663859"/>
    </source>
</evidence>
<dbReference type="Gene3D" id="3.40.449.10">
    <property type="entry name" value="Phosphoenolpyruvate Carboxykinase, domain 1"/>
    <property type="match status" value="1"/>
</dbReference>
<dbReference type="GO" id="GO:0005524">
    <property type="term" value="F:ATP binding"/>
    <property type="evidence" value="ECO:0007669"/>
    <property type="project" value="UniProtKB-UniRule"/>
</dbReference>
<evidence type="ECO:0000256" key="9">
    <source>
        <dbReference type="ARBA" id="ARBA00047371"/>
    </source>
</evidence>
<evidence type="ECO:0000256" key="5">
    <source>
        <dbReference type="ARBA" id="ARBA00022741"/>
    </source>
</evidence>
<dbReference type="EMBL" id="CAJNOB010000005">
    <property type="protein sequence ID" value="CAF0693006.1"/>
    <property type="molecule type" value="Genomic_DNA"/>
</dbReference>
<dbReference type="GO" id="GO:0005829">
    <property type="term" value="C:cytosol"/>
    <property type="evidence" value="ECO:0007669"/>
    <property type="project" value="TreeGrafter"/>
</dbReference>
<dbReference type="NCBIfam" id="NF006821">
    <property type="entry name" value="PRK09344.1-3"/>
    <property type="match status" value="1"/>
</dbReference>
<dbReference type="GO" id="GO:0046872">
    <property type="term" value="F:metal ion binding"/>
    <property type="evidence" value="ECO:0007669"/>
    <property type="project" value="UniProtKB-KW"/>
</dbReference>
<dbReference type="InterPro" id="IPR001272">
    <property type="entry name" value="PEP_carboxykinase_ATP"/>
</dbReference>
<dbReference type="InterPro" id="IPR013035">
    <property type="entry name" value="PEP_carboxykinase_C"/>
</dbReference>
<comment type="catalytic activity">
    <reaction evidence="9 10">
        <text>oxaloacetate + ATP = phosphoenolpyruvate + ADP + CO2</text>
        <dbReference type="Rhea" id="RHEA:18617"/>
        <dbReference type="ChEBI" id="CHEBI:16452"/>
        <dbReference type="ChEBI" id="CHEBI:16526"/>
        <dbReference type="ChEBI" id="CHEBI:30616"/>
        <dbReference type="ChEBI" id="CHEBI:58702"/>
        <dbReference type="ChEBI" id="CHEBI:456216"/>
        <dbReference type="EC" id="4.1.1.49"/>
    </reaction>
</comment>
<comment type="function">
    <text evidence="10">Involved in the gluconeogenesis. Catalyzes the conversion of oxaloacetate (OAA) to phosphoenolpyruvate (PEP) through direct phosphoryl transfer between the nucleoside triphosphate and OAA.</text>
</comment>
<feature type="binding site" evidence="10">
    <location>
        <position position="278"/>
    </location>
    <ligand>
        <name>ATP</name>
        <dbReference type="ChEBI" id="CHEBI:30616"/>
    </ligand>
</feature>
<dbReference type="Gene3D" id="2.170.8.10">
    <property type="entry name" value="Phosphoenolpyruvate Carboxykinase, domain 2"/>
    <property type="match status" value="1"/>
</dbReference>
<dbReference type="Proteomes" id="UP000663859">
    <property type="component" value="Unassembled WGS sequence"/>
</dbReference>
<feature type="binding site" evidence="10">
    <location>
        <position position="212"/>
    </location>
    <ligand>
        <name>ATP</name>
        <dbReference type="ChEBI" id="CHEBI:30616"/>
    </ligand>
</feature>
<name>A0A8J2FN50_9BACT</name>
<feature type="binding site" evidence="10">
    <location>
        <position position="187"/>
    </location>
    <ligand>
        <name>substrate</name>
    </ligand>
</feature>
<comment type="similarity">
    <text evidence="2 10">Belongs to the phosphoenolpyruvate carboxykinase (ATP) family.</text>
</comment>
<evidence type="ECO:0000256" key="6">
    <source>
        <dbReference type="ARBA" id="ARBA00022793"/>
    </source>
</evidence>
<dbReference type="HAMAP" id="MF_00453">
    <property type="entry name" value="PEPCK_ATP"/>
    <property type="match status" value="1"/>
</dbReference>
<gene>
    <name evidence="10 11" type="primary">pckA</name>
    <name evidence="11" type="ORF">MPNT_130039</name>
</gene>
<evidence type="ECO:0000256" key="10">
    <source>
        <dbReference type="HAMAP-Rule" id="MF_00453"/>
    </source>
</evidence>
<keyword evidence="10" id="KW-0464">Manganese</keyword>
<feature type="binding site" evidence="10">
    <location>
        <position position="441"/>
    </location>
    <ligand>
        <name>ATP</name>
        <dbReference type="ChEBI" id="CHEBI:30616"/>
    </ligand>
</feature>
<dbReference type="NCBIfam" id="NF006820">
    <property type="entry name" value="PRK09344.1-2"/>
    <property type="match status" value="1"/>
</dbReference>
<feature type="binding site" evidence="10">
    <location>
        <position position="212"/>
    </location>
    <ligand>
        <name>Mn(2+)</name>
        <dbReference type="ChEBI" id="CHEBI:29035"/>
    </ligand>
</feature>
<evidence type="ECO:0000256" key="7">
    <source>
        <dbReference type="ARBA" id="ARBA00022840"/>
    </source>
</evidence>
<evidence type="ECO:0000256" key="1">
    <source>
        <dbReference type="ARBA" id="ARBA00004742"/>
    </source>
</evidence>
<feature type="binding site" evidence="10">
    <location>
        <position position="316"/>
    </location>
    <ligand>
        <name>substrate</name>
    </ligand>
</feature>
<sequence length="527" mass="59012">MQLEVLGLKDLSVVYANLSAPALCEDAIRRQEGRLTSSGAFVFYTGKRTGRSPKDRFFVLEPESEKEIAWGKWNQPVEEKVFEAVWNRACVYLKGKEVYVQELSVGSEGLYRLPVCIITERAVHSWFARIMFRKEPVENESVFKDSPYVVLHVPGLELDPAKDATRSEAFIGIHLGKRRVLIAGTGYSGEMKKSVFSVMNYLLPQKDVLSMHCAANCGDSGQDAALFFGLSGTGKTSLSADSSRWLVGDDEHGWGKTGIFNLEGGCYAKLLGLSEKREPEIFRAVQRFGALLENVTMEPQDRIVSFEDASLTENTRGSYPLEFFGRVANGAKAGHAKHIFFLSCDAFGVLPPVAKLEPLQALYYFLTGYTANVGQTEVELREPKAVFSPCFGAPFMPLAPYRYAELLQRWIQQQRVRVWLVNTGWVTGPVGTGYRIPIEHTRSLVARILDGTLEQVPMERCRTFGWELPTRCPGVPDALLNPRRSWPDPLRYREKVQELVHLFHRFVDDGGVDMPSAIRKAGPVTGE</sequence>
<dbReference type="SUPFAM" id="SSF68923">
    <property type="entry name" value="PEP carboxykinase N-terminal domain"/>
    <property type="match status" value="1"/>
</dbReference>
<evidence type="ECO:0000313" key="11">
    <source>
        <dbReference type="EMBL" id="CAF0693006.1"/>
    </source>
</evidence>
<dbReference type="Pfam" id="PF01293">
    <property type="entry name" value="PEPCK_ATP"/>
    <property type="match status" value="1"/>
</dbReference>
<dbReference type="SUPFAM" id="SSF53795">
    <property type="entry name" value="PEP carboxykinase-like"/>
    <property type="match status" value="1"/>
</dbReference>
<reference evidence="11" key="1">
    <citation type="submission" date="2021-02" db="EMBL/GenBank/DDBJ databases">
        <authorList>
            <person name="Cremers G."/>
            <person name="Picone N."/>
        </authorList>
    </citation>
    <scope>NUCLEOTIDE SEQUENCE</scope>
    <source>
        <strain evidence="11">PQ17</strain>
    </source>
</reference>
<protein>
    <recommendedName>
        <fullName evidence="3 10">Phosphoenolpyruvate carboxykinase (ATP)</fullName>
        <shortName evidence="10">PCK</shortName>
        <shortName evidence="10">PEP carboxykinase</shortName>
        <shortName evidence="10">PEPCK</shortName>
        <ecNumber evidence="3 10">4.1.1.49</ecNumber>
    </recommendedName>
</protein>
<feature type="binding site" evidence="10">
    <location>
        <position position="250"/>
    </location>
    <ligand>
        <name>Mn(2+)</name>
        <dbReference type="ChEBI" id="CHEBI:29035"/>
    </ligand>
</feature>
<evidence type="ECO:0000256" key="8">
    <source>
        <dbReference type="ARBA" id="ARBA00023239"/>
    </source>
</evidence>
<accession>A0A8J2FN50</accession>
<feature type="binding site" evidence="10">
    <location>
        <position position="193"/>
    </location>
    <ligand>
        <name>ATP</name>
        <dbReference type="ChEBI" id="CHEBI:30616"/>
    </ligand>
</feature>
<keyword evidence="6 10" id="KW-0210">Decarboxylase</keyword>
<keyword evidence="10" id="KW-0479">Metal-binding</keyword>
<keyword evidence="4 10" id="KW-0312">Gluconeogenesis</keyword>
<dbReference type="Gene3D" id="3.90.228.20">
    <property type="match status" value="1"/>
</dbReference>
<keyword evidence="12" id="KW-1185">Reference proteome</keyword>
<feature type="binding site" evidence="10">
    <location>
        <position position="316"/>
    </location>
    <ligand>
        <name>ATP</name>
        <dbReference type="ChEBI" id="CHEBI:30616"/>
    </ligand>
</feature>
<dbReference type="PANTHER" id="PTHR30031">
    <property type="entry name" value="PHOSPHOENOLPYRUVATE CARBOXYKINASE ATP"/>
    <property type="match status" value="1"/>
</dbReference>
<comment type="caution">
    <text evidence="11">The sequence shown here is derived from an EMBL/GenBank/DDBJ whole genome shotgun (WGS) entry which is preliminary data.</text>
</comment>
<comment type="caution">
    <text evidence="10">Lacks conserved residue(s) required for the propagation of feature annotation.</text>
</comment>
<dbReference type="InterPro" id="IPR008210">
    <property type="entry name" value="PEP_carboxykinase_N"/>
</dbReference>
<feature type="binding site" evidence="10">
    <location>
        <begin position="435"/>
        <end position="436"/>
    </location>
    <ligand>
        <name>ATP</name>
        <dbReference type="ChEBI" id="CHEBI:30616"/>
    </ligand>
</feature>
<dbReference type="GO" id="GO:0004612">
    <property type="term" value="F:phosphoenolpyruvate carboxykinase (ATP) activity"/>
    <property type="evidence" value="ECO:0007669"/>
    <property type="project" value="UniProtKB-UniRule"/>
</dbReference>
<evidence type="ECO:0000256" key="4">
    <source>
        <dbReference type="ARBA" id="ARBA00022432"/>
    </source>
</evidence>
<dbReference type="AlphaFoldDB" id="A0A8J2FN50"/>
<evidence type="ECO:0000256" key="3">
    <source>
        <dbReference type="ARBA" id="ARBA00012363"/>
    </source>
</evidence>
<feature type="binding site" evidence="10">
    <location>
        <position position="51"/>
    </location>
    <ligand>
        <name>substrate</name>
    </ligand>
</feature>
<evidence type="ECO:0000256" key="2">
    <source>
        <dbReference type="ARBA" id="ARBA00006052"/>
    </source>
</evidence>
<organism evidence="11 12">
    <name type="scientific">Candidatus Methylacidithermus pantelleriae</name>
    <dbReference type="NCBI Taxonomy" id="2744239"/>
    <lineage>
        <taxon>Bacteria</taxon>
        <taxon>Pseudomonadati</taxon>
        <taxon>Verrucomicrobiota</taxon>
        <taxon>Methylacidiphilae</taxon>
        <taxon>Methylacidiphilales</taxon>
        <taxon>Methylacidiphilaceae</taxon>
        <taxon>Candidatus Methylacidithermus</taxon>
    </lineage>
</organism>
<keyword evidence="7 10" id="KW-0067">ATP-binding</keyword>
<comment type="pathway">
    <text evidence="1 10">Carbohydrate biosynthesis; gluconeogenesis.</text>
</comment>
<dbReference type="UniPathway" id="UPA00138"/>
<comment type="subcellular location">
    <subcellularLocation>
        <location evidence="10">Cytoplasm</location>
    </subcellularLocation>
</comment>